<comment type="caution">
    <text evidence="2">The sequence shown here is derived from an EMBL/GenBank/DDBJ whole genome shotgun (WGS) entry which is preliminary data.</text>
</comment>
<evidence type="ECO:0000313" key="2">
    <source>
        <dbReference type="EMBL" id="CAK7944613.1"/>
    </source>
</evidence>
<dbReference type="EMBL" id="CAKLBY020000309">
    <property type="protein sequence ID" value="CAK7944613.1"/>
    <property type="molecule type" value="Genomic_DNA"/>
</dbReference>
<evidence type="ECO:0000256" key="1">
    <source>
        <dbReference type="SAM" id="MobiDB-lite"/>
    </source>
</evidence>
<dbReference type="AlphaFoldDB" id="A0AAV1VET5"/>
<reference evidence="2" key="1">
    <citation type="submission" date="2024-01" db="EMBL/GenBank/DDBJ databases">
        <authorList>
            <person name="Webb A."/>
        </authorList>
    </citation>
    <scope>NUCLEOTIDE SEQUENCE</scope>
    <source>
        <strain evidence="2">Pm1</strain>
    </source>
</reference>
<proteinExistence type="predicted"/>
<sequence length="122" mass="14033">MSESMALHMLATVGVTHQAELQHRAGGNILMEAMKEKLVTIWLRKRTSIPKVLNLLKISDIPSPGQKEVEMDTFRKYVSAVNMEFNTSVDADEYLHKRFKSAQAHQERCPKRQRIDGPSIWR</sequence>
<dbReference type="Proteomes" id="UP001162060">
    <property type="component" value="Unassembled WGS sequence"/>
</dbReference>
<protein>
    <submittedName>
        <fullName evidence="2">Uncharacterized protein</fullName>
    </submittedName>
</protein>
<feature type="compositionally biased region" description="Basic and acidic residues" evidence="1">
    <location>
        <begin position="105"/>
        <end position="115"/>
    </location>
</feature>
<feature type="region of interest" description="Disordered" evidence="1">
    <location>
        <begin position="102"/>
        <end position="122"/>
    </location>
</feature>
<name>A0AAV1VET5_9STRA</name>
<organism evidence="2 3">
    <name type="scientific">Peronospora matthiolae</name>
    <dbReference type="NCBI Taxonomy" id="2874970"/>
    <lineage>
        <taxon>Eukaryota</taxon>
        <taxon>Sar</taxon>
        <taxon>Stramenopiles</taxon>
        <taxon>Oomycota</taxon>
        <taxon>Peronosporomycetes</taxon>
        <taxon>Peronosporales</taxon>
        <taxon>Peronosporaceae</taxon>
        <taxon>Peronospora</taxon>
    </lineage>
</organism>
<gene>
    <name evidence="2" type="ORF">PM001_LOCUS29763</name>
</gene>
<accession>A0AAV1VET5</accession>
<evidence type="ECO:0000313" key="3">
    <source>
        <dbReference type="Proteomes" id="UP001162060"/>
    </source>
</evidence>